<dbReference type="Pfam" id="PF13672">
    <property type="entry name" value="PP2C_2"/>
    <property type="match status" value="1"/>
</dbReference>
<keyword evidence="3" id="KW-1185">Reference proteome</keyword>
<feature type="domain" description="PPM-type phosphatase" evidence="1">
    <location>
        <begin position="4"/>
        <end position="253"/>
    </location>
</feature>
<dbReference type="CDD" id="cd00143">
    <property type="entry name" value="PP2Cc"/>
    <property type="match status" value="1"/>
</dbReference>
<evidence type="ECO:0000313" key="2">
    <source>
        <dbReference type="EMBL" id="PWE86043.1"/>
    </source>
</evidence>
<dbReference type="InterPro" id="IPR036457">
    <property type="entry name" value="PPM-type-like_dom_sf"/>
</dbReference>
<sequence length="256" mass="29065">MRYTVVAETDIGIRKNINQDSVLVKHAETELGEILLAVVCDGMGGMDKGELASATVIRSFATWFEQELPKELVHLDFTVIAQKWELMIRELNTKIGIYGQRQRVQLGTTVTAILCVGDKYLTLHVGDTRLYFLDETTIRQMTTDHTFIAREIKRGTMTLEQAKVDKRRNMLLQCVGASAQVEPEMLYGNIKSGVFLLCSDGFRHEIGEAEMFQTLHASVLKDQKTMKTQLHHLIELVKQRQERDNISAILVKIDGR</sequence>
<evidence type="ECO:0000313" key="3">
    <source>
        <dbReference type="Proteomes" id="UP000245288"/>
    </source>
</evidence>
<proteinExistence type="predicted"/>
<dbReference type="InterPro" id="IPR001932">
    <property type="entry name" value="PPM-type_phosphatase-like_dom"/>
</dbReference>
<dbReference type="Proteomes" id="UP000245288">
    <property type="component" value="Unassembled WGS sequence"/>
</dbReference>
<dbReference type="OrthoDB" id="9801841at2"/>
<evidence type="ECO:0000259" key="1">
    <source>
        <dbReference type="PROSITE" id="PS51746"/>
    </source>
</evidence>
<dbReference type="SUPFAM" id="SSF81606">
    <property type="entry name" value="PP2C-like"/>
    <property type="match status" value="1"/>
</dbReference>
<dbReference type="SMART" id="SM00332">
    <property type="entry name" value="PP2Cc"/>
    <property type="match status" value="1"/>
</dbReference>
<comment type="caution">
    <text evidence="2">The sequence shown here is derived from an EMBL/GenBank/DDBJ whole genome shotgun (WGS) entry which is preliminary data.</text>
</comment>
<dbReference type="PROSITE" id="PS51746">
    <property type="entry name" value="PPM_2"/>
    <property type="match status" value="1"/>
</dbReference>
<accession>A0A2V1JRP8</accession>
<dbReference type="Gene3D" id="3.60.40.10">
    <property type="entry name" value="PPM-type phosphatase domain"/>
    <property type="match status" value="1"/>
</dbReference>
<organism evidence="2 3">
    <name type="scientific">Eubacterium ramulus</name>
    <dbReference type="NCBI Taxonomy" id="39490"/>
    <lineage>
        <taxon>Bacteria</taxon>
        <taxon>Bacillati</taxon>
        <taxon>Bacillota</taxon>
        <taxon>Clostridia</taxon>
        <taxon>Eubacteriales</taxon>
        <taxon>Eubacteriaceae</taxon>
        <taxon>Eubacterium</taxon>
    </lineage>
</organism>
<name>A0A2V1JRP8_EUBRA</name>
<dbReference type="SMART" id="SM00331">
    <property type="entry name" value="PP2C_SIG"/>
    <property type="match status" value="1"/>
</dbReference>
<gene>
    <name evidence="2" type="ORF">LG34_12405</name>
</gene>
<protein>
    <recommendedName>
        <fullName evidence="1">PPM-type phosphatase domain-containing protein</fullName>
    </recommendedName>
</protein>
<dbReference type="RefSeq" id="WP_109216265.1">
    <property type="nucleotide sequence ID" value="NZ_JRFU01000135.1"/>
</dbReference>
<dbReference type="AlphaFoldDB" id="A0A2V1JRP8"/>
<reference evidence="2 3" key="1">
    <citation type="submission" date="2014-09" db="EMBL/GenBank/DDBJ databases">
        <title>Butyrate-producing bacteria isolated from human gut.</title>
        <authorList>
            <person name="Zhang Q."/>
            <person name="Zhao L."/>
        </authorList>
    </citation>
    <scope>NUCLEOTIDE SEQUENCE [LARGE SCALE GENOMIC DNA]</scope>
    <source>
        <strain evidence="2 3">21</strain>
    </source>
</reference>
<dbReference type="EMBL" id="JRFU01000135">
    <property type="protein sequence ID" value="PWE86043.1"/>
    <property type="molecule type" value="Genomic_DNA"/>
</dbReference>